<feature type="transmembrane region" description="Helical" evidence="11">
    <location>
        <begin position="523"/>
        <end position="546"/>
    </location>
</feature>
<evidence type="ECO:0000256" key="8">
    <source>
        <dbReference type="ARBA" id="ARBA00023136"/>
    </source>
</evidence>
<proteinExistence type="inferred from homology"/>
<dbReference type="InterPro" id="IPR036116">
    <property type="entry name" value="FN3_sf"/>
</dbReference>
<evidence type="ECO:0000256" key="9">
    <source>
        <dbReference type="ARBA" id="ARBA00023170"/>
    </source>
</evidence>
<dbReference type="Proteomes" id="UP001652622">
    <property type="component" value="Unplaced"/>
</dbReference>
<evidence type="ECO:0000313" key="16">
    <source>
        <dbReference type="RefSeq" id="XP_034296786.1"/>
    </source>
</evidence>
<keyword evidence="3" id="KW-1003">Cell membrane</keyword>
<evidence type="ECO:0000313" key="19">
    <source>
        <dbReference type="RefSeq" id="XP_060546675.1"/>
    </source>
</evidence>
<keyword evidence="5 12" id="KW-0732">Signal</keyword>
<dbReference type="OrthoDB" id="9828391at2759"/>
<dbReference type="AlphaFoldDB" id="A0A6P9E0D6"/>
<keyword evidence="9 15" id="KW-0675">Receptor</keyword>
<evidence type="ECO:0000256" key="7">
    <source>
        <dbReference type="ARBA" id="ARBA00022989"/>
    </source>
</evidence>
<dbReference type="GO" id="GO:0005886">
    <property type="term" value="C:plasma membrane"/>
    <property type="evidence" value="ECO:0007669"/>
    <property type="project" value="UniProtKB-SubCell"/>
</dbReference>
<dbReference type="SMART" id="SM00060">
    <property type="entry name" value="FN3"/>
    <property type="match status" value="3"/>
</dbReference>
<evidence type="ECO:0000313" key="15">
    <source>
        <dbReference type="RefSeq" id="XP_034296785.1"/>
    </source>
</evidence>
<dbReference type="CTD" id="133396"/>
<dbReference type="OMA" id="NSTHWME"/>
<dbReference type="PANTHER" id="PTHR48423:SF1">
    <property type="entry name" value="INTERLEUKIN-27 RECEPTOR SUBUNIT ALPHA"/>
    <property type="match status" value="1"/>
</dbReference>
<dbReference type="Gene3D" id="2.60.40.10">
    <property type="entry name" value="Immunoglobulins"/>
    <property type="match status" value="5"/>
</dbReference>
<keyword evidence="6" id="KW-0677">Repeat</keyword>
<accession>A0A6P9E0D6</accession>
<dbReference type="PROSITE" id="PS50853">
    <property type="entry name" value="FN3"/>
    <property type="match status" value="2"/>
</dbReference>
<dbReference type="InterPro" id="IPR052672">
    <property type="entry name" value="Type1_Cytokine_Rcpt_Type2"/>
</dbReference>
<comment type="subcellular location">
    <subcellularLocation>
        <location evidence="1">Cell membrane</location>
        <topology evidence="1">Single-pass type I membrane protein</topology>
    </subcellularLocation>
</comment>
<feature type="domain" description="Fibronectin type-III" evidence="13">
    <location>
        <begin position="127"/>
        <end position="228"/>
    </location>
</feature>
<evidence type="ECO:0000256" key="2">
    <source>
        <dbReference type="ARBA" id="ARBA00008921"/>
    </source>
</evidence>
<dbReference type="GeneID" id="117679199"/>
<comment type="similarity">
    <text evidence="2">Belongs to the type I cytokine receptor family. Type 2 subfamily.</text>
</comment>
<sequence length="731" mass="83378">MSSLCKMSQIKGFFFVLWNLTVLCKFCLNALPQKPENISCIYYYNDDLNCSWASGREIPNGTNCSVTIVRYFSNGSKTANDKNGTMKNGSCIAKYIPSMSYVTQVKVQLFGEEAFSLTPQRVNHLLKPDPPEIVKVKGMKEMLRVDLRRNPEEPNFDPFMCQIRYQATTKNTSAYANVQIKRVETEKSLNLTGLWNFTNYTVAVRCKVNGFGQWSDWSNRVTKRTEEQAPLKVDLWRVIETYPNGTRNVHLLWKIHKEFPSSGIITGYTVKYIAERVNTTFEKKYNQNEPVILSLTEDAYTISFTAHNSAGDSPEATIRIPSKHEETIEQKRITRLKASALQDKMVLTWDSTNSGINSYIIEWRDALEKGANKRSWHRITNVTEWTSPKGIFKDYRYYTFSVYPLCKDEIKKPTSISIYFHESVPSTGPQAEVKNTGKDYAIITWKEIPEADRNGVIINYTIIYEEGNKRFEETVDSSILKYNLKSLQPNTNYRAWIKANTIIGGTKGNEMYFFTKLFNTTDIIPAIVFIGIFMTCFLSFGLLWALKYKTIKRICWPQIPHPVIASCPAISEKIILGNSSSEDDINILKLDTCRENELPLLNPENCFKQANVTAKIAVAGQETFYTGEYKALDCFLPGSSLNHDFSNQPLLTTKRDSESSAKEEMQYQENFQEKNEFNSYLKNSVCSREFLDCETVGQNTKEPETKASSLACCSAEGPYVAPDTVKLLSKC</sequence>
<evidence type="ECO:0000256" key="1">
    <source>
        <dbReference type="ARBA" id="ARBA00004251"/>
    </source>
</evidence>
<dbReference type="InterPro" id="IPR013783">
    <property type="entry name" value="Ig-like_fold"/>
</dbReference>
<evidence type="ECO:0000256" key="10">
    <source>
        <dbReference type="ARBA" id="ARBA00023180"/>
    </source>
</evidence>
<dbReference type="FunFam" id="2.60.40.10:FF:000414">
    <property type="entry name" value="Interleukin-6 receptor subunit beta"/>
    <property type="match status" value="1"/>
</dbReference>
<keyword evidence="4 11" id="KW-0812">Transmembrane</keyword>
<feature type="chain" id="PRO_5044655276" evidence="12">
    <location>
        <begin position="25"/>
        <end position="731"/>
    </location>
</feature>
<organism evidence="14 15">
    <name type="scientific">Pantherophis guttatus</name>
    <name type="common">Corn snake</name>
    <name type="synonym">Elaphe guttata</name>
    <dbReference type="NCBI Taxonomy" id="94885"/>
    <lineage>
        <taxon>Eukaryota</taxon>
        <taxon>Metazoa</taxon>
        <taxon>Chordata</taxon>
        <taxon>Craniata</taxon>
        <taxon>Vertebrata</taxon>
        <taxon>Euteleostomi</taxon>
        <taxon>Lepidosauria</taxon>
        <taxon>Squamata</taxon>
        <taxon>Bifurcata</taxon>
        <taxon>Unidentata</taxon>
        <taxon>Episquamata</taxon>
        <taxon>Toxicofera</taxon>
        <taxon>Serpentes</taxon>
        <taxon>Colubroidea</taxon>
        <taxon>Colubridae</taxon>
        <taxon>Colubrinae</taxon>
        <taxon>Pantherophis</taxon>
    </lineage>
</organism>
<evidence type="ECO:0000256" key="3">
    <source>
        <dbReference type="ARBA" id="ARBA00022475"/>
    </source>
</evidence>
<name>A0A6P9E0D6_PANGU</name>
<evidence type="ECO:0000256" key="5">
    <source>
        <dbReference type="ARBA" id="ARBA00022729"/>
    </source>
</evidence>
<dbReference type="CDD" id="cd00063">
    <property type="entry name" value="FN3"/>
    <property type="match status" value="3"/>
</dbReference>
<evidence type="ECO:0000259" key="13">
    <source>
        <dbReference type="PROSITE" id="PS50853"/>
    </source>
</evidence>
<keyword evidence="7 11" id="KW-1133">Transmembrane helix</keyword>
<dbReference type="Pfam" id="PF00041">
    <property type="entry name" value="fn3"/>
    <property type="match status" value="1"/>
</dbReference>
<dbReference type="RefSeq" id="XP_034296787.1">
    <property type="nucleotide sequence ID" value="XM_034440896.1"/>
</dbReference>
<keyword evidence="10" id="KW-0325">Glycoprotein</keyword>
<dbReference type="SUPFAM" id="SSF49265">
    <property type="entry name" value="Fibronectin type III"/>
    <property type="match status" value="3"/>
</dbReference>
<evidence type="ECO:0000256" key="4">
    <source>
        <dbReference type="ARBA" id="ARBA00022692"/>
    </source>
</evidence>
<dbReference type="PANTHER" id="PTHR48423">
    <property type="entry name" value="INTERLEUKIN-27 RECEPTOR SUBUNIT ALPHA"/>
    <property type="match status" value="1"/>
</dbReference>
<evidence type="ECO:0000313" key="14">
    <source>
        <dbReference type="Proteomes" id="UP001652622"/>
    </source>
</evidence>
<evidence type="ECO:0000313" key="17">
    <source>
        <dbReference type="RefSeq" id="XP_034296787.1"/>
    </source>
</evidence>
<dbReference type="RefSeq" id="XP_034296786.1">
    <property type="nucleotide sequence ID" value="XM_034440895.1"/>
</dbReference>
<dbReference type="RefSeq" id="XP_034296785.1">
    <property type="nucleotide sequence ID" value="XM_034440894.1"/>
</dbReference>
<dbReference type="KEGG" id="pgut:117679199"/>
<reference evidence="15 16" key="1">
    <citation type="submission" date="2025-04" db="UniProtKB">
        <authorList>
            <consortium name="RefSeq"/>
        </authorList>
    </citation>
    <scope>IDENTIFICATION</scope>
    <source>
        <tissue evidence="15 16">Blood</tissue>
    </source>
</reference>
<gene>
    <name evidence="15 16 17 18 19" type="primary">IL31RA</name>
</gene>
<dbReference type="InterPro" id="IPR003961">
    <property type="entry name" value="FN3_dom"/>
</dbReference>
<evidence type="ECO:0000256" key="11">
    <source>
        <dbReference type="SAM" id="Phobius"/>
    </source>
</evidence>
<keyword evidence="14" id="KW-1185">Reference proteome</keyword>
<protein>
    <submittedName>
        <fullName evidence="15 16">Interleukin-31 receptor subunit alpha</fullName>
    </submittedName>
</protein>
<evidence type="ECO:0000256" key="6">
    <source>
        <dbReference type="ARBA" id="ARBA00022737"/>
    </source>
</evidence>
<feature type="domain" description="Fibronectin type-III" evidence="13">
    <location>
        <begin position="425"/>
        <end position="518"/>
    </location>
</feature>
<dbReference type="RefSeq" id="XP_034296788.1">
    <property type="nucleotide sequence ID" value="XM_034440897.1"/>
</dbReference>
<evidence type="ECO:0000256" key="12">
    <source>
        <dbReference type="SAM" id="SignalP"/>
    </source>
</evidence>
<evidence type="ECO:0000313" key="18">
    <source>
        <dbReference type="RefSeq" id="XP_034296788.1"/>
    </source>
</evidence>
<feature type="signal peptide" evidence="12">
    <location>
        <begin position="1"/>
        <end position="24"/>
    </location>
</feature>
<keyword evidence="8 11" id="KW-0472">Membrane</keyword>
<dbReference type="RefSeq" id="XP_060546675.1">
    <property type="nucleotide sequence ID" value="XM_060690692.1"/>
</dbReference>